<evidence type="ECO:0000256" key="1">
    <source>
        <dbReference type="ARBA" id="ARBA00001257"/>
    </source>
</evidence>
<gene>
    <name evidence="19" type="ORF">FHL15_007446</name>
</gene>
<organism evidence="19 20">
    <name type="scientific">Xylaria flabelliformis</name>
    <dbReference type="NCBI Taxonomy" id="2512241"/>
    <lineage>
        <taxon>Eukaryota</taxon>
        <taxon>Fungi</taxon>
        <taxon>Dikarya</taxon>
        <taxon>Ascomycota</taxon>
        <taxon>Pezizomycotina</taxon>
        <taxon>Sordariomycetes</taxon>
        <taxon>Xylariomycetidae</taxon>
        <taxon>Xylariales</taxon>
        <taxon>Xylariaceae</taxon>
        <taxon>Xylaria</taxon>
    </lineage>
</organism>
<dbReference type="Proteomes" id="UP000319160">
    <property type="component" value="Unassembled WGS sequence"/>
</dbReference>
<dbReference type="InterPro" id="IPR002469">
    <property type="entry name" value="Peptidase_S9B_N"/>
</dbReference>
<keyword evidence="11" id="KW-0645">Protease</keyword>
<evidence type="ECO:0000256" key="14">
    <source>
        <dbReference type="ARBA" id="ARBA00022825"/>
    </source>
</evidence>
<evidence type="ECO:0000256" key="3">
    <source>
        <dbReference type="ARBA" id="ARBA00004576"/>
    </source>
</evidence>
<name>A0A553HUP0_9PEZI</name>
<sequence length="834" mass="93371">MEPQHANLDRCQVNRGRPKLSATGRRQLLPSIKDGHHWRHLQIFSAMDLTATYLQLIMRFSPYRLIECLALLQSTALAIEPSRQPQQPTGNGDKILTWNETYVNNQFRASSISVSWLSGGEDGQYIYQANDSSLVLENFVTGESSTFVSADVIPDGLWEYWIHPDLSKVLFATNYTKQYRHSYFADYSVLDLASGKVTPLVDDQVGDIQYAEFAPVGDAIAFVRDNNLFISLNGTISQITNDGSPDMFNGVPDWVYEEEIFGTRSALWWSPDGQKLAYLGFNETGVETFTVPYFMDNMKIAPVYPNNLDLRYPKVGTKNPTVSLTLLSVGSNDKAAIPLNAFDEDDLVIGEVAWVTDSHDSFIYTAFNRVQDLSKHVRVDVGDEVTTEVVRERDGTDGWLDNNIAIQYVGPINGSSTDYYVDLSDESGWLHIYLYAADGSSSKALTSGNWEVVSILKVDTSRELIYFTSTEHDSTERHIYSVSYSSGEKKALVDDTVAASWSASFSSGGGYYILSYQGPDVPYQELYAVNDTATPLRAVTSNENLWNKLQEYNLPNSTYFKLEHPDGYTMDVKQVLPPNFDPTKKYPVLFTPYGGPGAQEVGKTYAAPGWNAYISSDPELEYITYTVDNRGSGYQGRAYRSLVASHLGEFEAEDQIWAAQELASRNNFIDANHIGIFGWSYGGYLSSKVVEADSGVFTLALIVAPVSDWRFYDSMYTERYMKTSQMNPDGYAKTAVRNVDGFKNIAGGFAIMHGLGDDNVHYQNTAALVDLLVGAGVPPSKFQWRTYTDSDHSIRYNGANAYLYKELTQLLFQEKLRNNETIGHQWSKKARIGH</sequence>
<dbReference type="OrthoDB" id="16520at2759"/>
<comment type="caution">
    <text evidence="19">The sequence shown here is derived from an EMBL/GenBank/DDBJ whole genome shotgun (WGS) entry which is preliminary data.</text>
</comment>
<keyword evidence="9" id="KW-0964">Secreted</keyword>
<dbReference type="InterPro" id="IPR001375">
    <property type="entry name" value="Peptidase_S9_cat"/>
</dbReference>
<evidence type="ECO:0000256" key="2">
    <source>
        <dbReference type="ARBA" id="ARBA00002218"/>
    </source>
</evidence>
<dbReference type="Pfam" id="PF00326">
    <property type="entry name" value="Peptidase_S9"/>
    <property type="match status" value="1"/>
</dbReference>
<dbReference type="SUPFAM" id="SSF53474">
    <property type="entry name" value="alpha/beta-Hydrolases"/>
    <property type="match status" value="1"/>
</dbReference>
<keyword evidence="20" id="KW-1185">Reference proteome</keyword>
<evidence type="ECO:0000256" key="16">
    <source>
        <dbReference type="ARBA" id="ARBA00030567"/>
    </source>
</evidence>
<dbReference type="SUPFAM" id="SSF82171">
    <property type="entry name" value="DPP6 N-terminal domain-like"/>
    <property type="match status" value="1"/>
</dbReference>
<evidence type="ECO:0000256" key="8">
    <source>
        <dbReference type="ARBA" id="ARBA00022438"/>
    </source>
</evidence>
<keyword evidence="10" id="KW-0926">Vacuole</keyword>
<comment type="subcellular location">
    <subcellularLocation>
        <location evidence="4">Secreted</location>
    </subcellularLocation>
    <subcellularLocation>
        <location evidence="3">Vacuole membrane</location>
        <topology evidence="3">Single-pass type II membrane protein</topology>
    </subcellularLocation>
</comment>
<evidence type="ECO:0000256" key="12">
    <source>
        <dbReference type="ARBA" id="ARBA00022729"/>
    </source>
</evidence>
<comment type="catalytic activity">
    <reaction evidence="1">
        <text>Release of an N-terminal dipeptide, Xaa-Yaa-|-Zaa-, from a polypeptide, preferentially when Yaa is Pro, provided Zaa is neither Pro nor hydroxyproline.</text>
        <dbReference type="EC" id="3.4.14.5"/>
    </reaction>
</comment>
<evidence type="ECO:0000256" key="9">
    <source>
        <dbReference type="ARBA" id="ARBA00022525"/>
    </source>
</evidence>
<dbReference type="Gene3D" id="3.40.50.1820">
    <property type="entry name" value="alpha/beta hydrolase"/>
    <property type="match status" value="1"/>
</dbReference>
<protein>
    <recommendedName>
        <fullName evidence="7">Probable dipeptidyl-aminopeptidase B</fullName>
        <ecNumber evidence="6">3.4.14.5</ecNumber>
    </recommendedName>
    <alternativeName>
        <fullName evidence="16">Dipeptidyl peptidase IV</fullName>
    </alternativeName>
</protein>
<feature type="domain" description="Dipeptidylpeptidase IV N-terminal" evidence="18">
    <location>
        <begin position="164"/>
        <end position="523"/>
    </location>
</feature>
<dbReference type="GO" id="GO:0005576">
    <property type="term" value="C:extracellular region"/>
    <property type="evidence" value="ECO:0007669"/>
    <property type="project" value="UniProtKB-SubCell"/>
</dbReference>
<dbReference type="GO" id="GO:0005886">
    <property type="term" value="C:plasma membrane"/>
    <property type="evidence" value="ECO:0007669"/>
    <property type="project" value="TreeGrafter"/>
</dbReference>
<dbReference type="EC" id="3.4.14.5" evidence="6"/>
<evidence type="ECO:0000259" key="18">
    <source>
        <dbReference type="Pfam" id="PF00930"/>
    </source>
</evidence>
<keyword evidence="14" id="KW-0720">Serine protease</keyword>
<evidence type="ECO:0000256" key="10">
    <source>
        <dbReference type="ARBA" id="ARBA00022554"/>
    </source>
</evidence>
<dbReference type="Gene3D" id="2.140.10.30">
    <property type="entry name" value="Dipeptidylpeptidase IV, N-terminal domain"/>
    <property type="match status" value="1"/>
</dbReference>
<dbReference type="FunFam" id="3.40.50.1820:FF:000003">
    <property type="entry name" value="Dipeptidyl peptidase 4"/>
    <property type="match status" value="1"/>
</dbReference>
<keyword evidence="15" id="KW-0325">Glycoprotein</keyword>
<proteinExistence type="inferred from homology"/>
<dbReference type="GO" id="GO:0005774">
    <property type="term" value="C:vacuolar membrane"/>
    <property type="evidence" value="ECO:0007669"/>
    <property type="project" value="UniProtKB-SubCell"/>
</dbReference>
<feature type="domain" description="Peptidase S9 prolyl oligopeptidase catalytic" evidence="17">
    <location>
        <begin position="619"/>
        <end position="811"/>
    </location>
</feature>
<keyword evidence="13" id="KW-0378">Hydrolase</keyword>
<dbReference type="AlphaFoldDB" id="A0A553HUP0"/>
<dbReference type="GO" id="GO:0008239">
    <property type="term" value="F:dipeptidyl-peptidase activity"/>
    <property type="evidence" value="ECO:0007669"/>
    <property type="project" value="UniProtKB-EC"/>
</dbReference>
<dbReference type="GO" id="GO:0008236">
    <property type="term" value="F:serine-type peptidase activity"/>
    <property type="evidence" value="ECO:0007669"/>
    <property type="project" value="UniProtKB-KW"/>
</dbReference>
<keyword evidence="12" id="KW-0732">Signal</keyword>
<dbReference type="GO" id="GO:0006508">
    <property type="term" value="P:proteolysis"/>
    <property type="evidence" value="ECO:0007669"/>
    <property type="project" value="UniProtKB-KW"/>
</dbReference>
<evidence type="ECO:0000313" key="20">
    <source>
        <dbReference type="Proteomes" id="UP000319160"/>
    </source>
</evidence>
<reference evidence="20" key="1">
    <citation type="submission" date="2019-06" db="EMBL/GenBank/DDBJ databases">
        <title>Draft genome sequence of the griseofulvin-producing fungus Xylaria cubensis strain G536.</title>
        <authorList>
            <person name="Mead M.E."/>
            <person name="Raja H.A."/>
            <person name="Steenwyk J.L."/>
            <person name="Knowles S.L."/>
            <person name="Oberlies N.H."/>
            <person name="Rokas A."/>
        </authorList>
    </citation>
    <scope>NUCLEOTIDE SEQUENCE [LARGE SCALE GENOMIC DNA]</scope>
    <source>
        <strain evidence="20">G536</strain>
    </source>
</reference>
<dbReference type="STRING" id="2512241.A0A553HUP0"/>
<dbReference type="GO" id="GO:0004177">
    <property type="term" value="F:aminopeptidase activity"/>
    <property type="evidence" value="ECO:0007669"/>
    <property type="project" value="UniProtKB-KW"/>
</dbReference>
<evidence type="ECO:0000256" key="4">
    <source>
        <dbReference type="ARBA" id="ARBA00004613"/>
    </source>
</evidence>
<evidence type="ECO:0000256" key="15">
    <source>
        <dbReference type="ARBA" id="ARBA00023180"/>
    </source>
</evidence>
<evidence type="ECO:0000256" key="5">
    <source>
        <dbReference type="ARBA" id="ARBA00006150"/>
    </source>
</evidence>
<dbReference type="PANTHER" id="PTHR11731:SF162">
    <property type="entry name" value="DIPEPTIDYL PEPTIDASE 4-RELATED"/>
    <property type="match status" value="1"/>
</dbReference>
<evidence type="ECO:0000313" key="19">
    <source>
        <dbReference type="EMBL" id="TRX91664.1"/>
    </source>
</evidence>
<evidence type="ECO:0000259" key="17">
    <source>
        <dbReference type="Pfam" id="PF00326"/>
    </source>
</evidence>
<comment type="function">
    <text evidence="2">Type IV dipeptidyl-peptidase which removes N-terminal dipeptides sequentially from polypeptides having unsubstituted N-termini provided that the penultimate residue is proline.</text>
</comment>
<keyword evidence="8" id="KW-0031">Aminopeptidase</keyword>
<evidence type="ECO:0000256" key="7">
    <source>
        <dbReference type="ARBA" id="ARBA00014118"/>
    </source>
</evidence>
<accession>A0A553HUP0</accession>
<evidence type="ECO:0000256" key="11">
    <source>
        <dbReference type="ARBA" id="ARBA00022670"/>
    </source>
</evidence>
<evidence type="ECO:0000256" key="13">
    <source>
        <dbReference type="ARBA" id="ARBA00022801"/>
    </source>
</evidence>
<evidence type="ECO:0000256" key="6">
    <source>
        <dbReference type="ARBA" id="ARBA00012062"/>
    </source>
</evidence>
<comment type="similarity">
    <text evidence="5">Belongs to the peptidase S9B family.</text>
</comment>
<dbReference type="InterPro" id="IPR029058">
    <property type="entry name" value="AB_hydrolase_fold"/>
</dbReference>
<dbReference type="PANTHER" id="PTHR11731">
    <property type="entry name" value="PROTEASE FAMILY S9B,C DIPEPTIDYL-PEPTIDASE IV-RELATED"/>
    <property type="match status" value="1"/>
</dbReference>
<dbReference type="Pfam" id="PF00930">
    <property type="entry name" value="DPPIV_N"/>
    <property type="match status" value="1"/>
</dbReference>
<dbReference type="EMBL" id="VFLP01000043">
    <property type="protein sequence ID" value="TRX91664.1"/>
    <property type="molecule type" value="Genomic_DNA"/>
</dbReference>
<dbReference type="InterPro" id="IPR050278">
    <property type="entry name" value="Serine_Prot_S9B/DPPIV"/>
</dbReference>